<evidence type="ECO:0000256" key="5">
    <source>
        <dbReference type="ARBA" id="ARBA00022839"/>
    </source>
</evidence>
<organism evidence="7 8">
    <name type="scientific">Candidatus Mediterraneibacter stercoravium</name>
    <dbReference type="NCBI Taxonomy" id="2838685"/>
    <lineage>
        <taxon>Bacteria</taxon>
        <taxon>Bacillati</taxon>
        <taxon>Bacillota</taxon>
        <taxon>Clostridia</taxon>
        <taxon>Lachnospirales</taxon>
        <taxon>Lachnospiraceae</taxon>
        <taxon>Mediterraneibacter</taxon>
    </lineage>
</organism>
<proteinExistence type="inferred from homology"/>
<dbReference type="GO" id="GO:0005829">
    <property type="term" value="C:cytosol"/>
    <property type="evidence" value="ECO:0007669"/>
    <property type="project" value="TreeGrafter"/>
</dbReference>
<comment type="caution">
    <text evidence="7">The sequence shown here is derived from an EMBL/GenBank/DDBJ whole genome shotgun (WGS) entry which is preliminary data.</text>
</comment>
<keyword evidence="4 7" id="KW-0378">Hydrolase</keyword>
<evidence type="ECO:0000256" key="6">
    <source>
        <dbReference type="NCBIfam" id="TIGR01280"/>
    </source>
</evidence>
<protein>
    <recommendedName>
        <fullName evidence="6">Exodeoxyribonuclease VII small subunit</fullName>
        <ecNumber evidence="6">3.1.11.6</ecNumber>
    </recommendedName>
</protein>
<dbReference type="NCBIfam" id="TIGR01280">
    <property type="entry name" value="xseB"/>
    <property type="match status" value="1"/>
</dbReference>
<evidence type="ECO:0000313" key="7">
    <source>
        <dbReference type="EMBL" id="HIZ74141.1"/>
    </source>
</evidence>
<keyword evidence="2" id="KW-0963">Cytoplasm</keyword>
<dbReference type="EMBL" id="DXAY01000061">
    <property type="protein sequence ID" value="HIZ74141.1"/>
    <property type="molecule type" value="Genomic_DNA"/>
</dbReference>
<dbReference type="InterPro" id="IPR003761">
    <property type="entry name" value="Exonuc_VII_S"/>
</dbReference>
<keyword evidence="5" id="KW-0269">Exonuclease</keyword>
<dbReference type="PANTHER" id="PTHR34137">
    <property type="entry name" value="EXODEOXYRIBONUCLEASE 7 SMALL SUBUNIT"/>
    <property type="match status" value="1"/>
</dbReference>
<keyword evidence="3" id="KW-0540">Nuclease</keyword>
<gene>
    <name evidence="7" type="primary">xseB</name>
    <name evidence="7" type="ORF">H9723_02705</name>
</gene>
<dbReference type="SUPFAM" id="SSF116842">
    <property type="entry name" value="XseB-like"/>
    <property type="match status" value="1"/>
</dbReference>
<dbReference type="Pfam" id="PF02609">
    <property type="entry name" value="Exonuc_VII_S"/>
    <property type="match status" value="1"/>
</dbReference>
<evidence type="ECO:0000256" key="1">
    <source>
        <dbReference type="ARBA" id="ARBA00009998"/>
    </source>
</evidence>
<dbReference type="GO" id="GO:0008855">
    <property type="term" value="F:exodeoxyribonuclease VII activity"/>
    <property type="evidence" value="ECO:0007669"/>
    <property type="project" value="UniProtKB-UniRule"/>
</dbReference>
<dbReference type="AlphaFoldDB" id="A0A9D2G8J6"/>
<name>A0A9D2G8J6_9FIRM</name>
<sequence>MFEQLEAVIGEMEKEDVSLEKSFDLYSRGMTLLKKCSSAIDEVEKKVLVLDEDGETHEFQ</sequence>
<dbReference type="Gene3D" id="1.10.287.1040">
    <property type="entry name" value="Exonuclease VII, small subunit"/>
    <property type="match status" value="1"/>
</dbReference>
<dbReference type="GO" id="GO:0009318">
    <property type="term" value="C:exodeoxyribonuclease VII complex"/>
    <property type="evidence" value="ECO:0007669"/>
    <property type="project" value="UniProtKB-UniRule"/>
</dbReference>
<evidence type="ECO:0000256" key="3">
    <source>
        <dbReference type="ARBA" id="ARBA00022722"/>
    </source>
</evidence>
<comment type="similarity">
    <text evidence="1">Belongs to the XseB family.</text>
</comment>
<reference evidence="7" key="2">
    <citation type="submission" date="2021-04" db="EMBL/GenBank/DDBJ databases">
        <authorList>
            <person name="Gilroy R."/>
        </authorList>
    </citation>
    <scope>NUCLEOTIDE SEQUENCE</scope>
    <source>
        <strain evidence="7">CHK196-3914</strain>
    </source>
</reference>
<dbReference type="InterPro" id="IPR037004">
    <property type="entry name" value="Exonuc_VII_ssu_sf"/>
</dbReference>
<dbReference type="PANTHER" id="PTHR34137:SF1">
    <property type="entry name" value="EXODEOXYRIBONUCLEASE 7 SMALL SUBUNIT"/>
    <property type="match status" value="1"/>
</dbReference>
<dbReference type="EC" id="3.1.11.6" evidence="6"/>
<accession>A0A9D2G8J6</accession>
<evidence type="ECO:0000256" key="2">
    <source>
        <dbReference type="ARBA" id="ARBA00022490"/>
    </source>
</evidence>
<dbReference type="Proteomes" id="UP000824116">
    <property type="component" value="Unassembled WGS sequence"/>
</dbReference>
<evidence type="ECO:0000313" key="8">
    <source>
        <dbReference type="Proteomes" id="UP000824116"/>
    </source>
</evidence>
<dbReference type="GO" id="GO:0006308">
    <property type="term" value="P:DNA catabolic process"/>
    <property type="evidence" value="ECO:0007669"/>
    <property type="project" value="UniProtKB-UniRule"/>
</dbReference>
<evidence type="ECO:0000256" key="4">
    <source>
        <dbReference type="ARBA" id="ARBA00022801"/>
    </source>
</evidence>
<dbReference type="PIRSF" id="PIRSF006488">
    <property type="entry name" value="Exonuc_VII_S"/>
    <property type="match status" value="1"/>
</dbReference>
<reference evidence="7" key="1">
    <citation type="journal article" date="2021" name="PeerJ">
        <title>Extensive microbial diversity within the chicken gut microbiome revealed by metagenomics and culture.</title>
        <authorList>
            <person name="Gilroy R."/>
            <person name="Ravi A."/>
            <person name="Getino M."/>
            <person name="Pursley I."/>
            <person name="Horton D.L."/>
            <person name="Alikhan N.F."/>
            <person name="Baker D."/>
            <person name="Gharbi K."/>
            <person name="Hall N."/>
            <person name="Watson M."/>
            <person name="Adriaenssens E.M."/>
            <person name="Foster-Nyarko E."/>
            <person name="Jarju S."/>
            <person name="Secka A."/>
            <person name="Antonio M."/>
            <person name="Oren A."/>
            <person name="Chaudhuri R.R."/>
            <person name="La Ragione R."/>
            <person name="Hildebrand F."/>
            <person name="Pallen M.J."/>
        </authorList>
    </citation>
    <scope>NUCLEOTIDE SEQUENCE</scope>
    <source>
        <strain evidence="7">CHK196-3914</strain>
    </source>
</reference>